<feature type="compositionally biased region" description="Basic and acidic residues" evidence="1">
    <location>
        <begin position="82"/>
        <end position="95"/>
    </location>
</feature>
<proteinExistence type="predicted"/>
<sequence>MSNNNATVALPGHRNWDVWWSPESGFDNFQLDIVGFLAVLGESSSLVGHGECAGGSALKALLSPSFTTSTPSAASDFSPYDSDTKRGESYRRSLW</sequence>
<dbReference type="GeneID" id="35598217"/>
<reference evidence="2 3" key="1">
    <citation type="submission" date="2016-03" db="EMBL/GenBank/DDBJ databases">
        <authorList>
            <person name="Ploux O."/>
        </authorList>
    </citation>
    <scope>NUCLEOTIDE SEQUENCE [LARGE SCALE GENOMIC DNA]</scope>
    <source>
        <strain evidence="2 3">URUG2</strain>
    </source>
</reference>
<keyword evidence="3" id="KW-1185">Reference proteome</keyword>
<dbReference type="RefSeq" id="XP_023624069.1">
    <property type="nucleotide sequence ID" value="XM_023768301.1"/>
</dbReference>
<dbReference type="AlphaFoldDB" id="A0A2D3V0W6"/>
<dbReference type="OrthoDB" id="5412502at2759"/>
<name>A0A2D3V0W6_9PEZI</name>
<evidence type="ECO:0000313" key="2">
    <source>
        <dbReference type="EMBL" id="CZT17176.1"/>
    </source>
</evidence>
<evidence type="ECO:0000256" key="1">
    <source>
        <dbReference type="SAM" id="MobiDB-lite"/>
    </source>
</evidence>
<feature type="compositionally biased region" description="Low complexity" evidence="1">
    <location>
        <begin position="66"/>
        <end position="79"/>
    </location>
</feature>
<dbReference type="EMBL" id="FJUY01000003">
    <property type="protein sequence ID" value="CZT17176.1"/>
    <property type="molecule type" value="Genomic_DNA"/>
</dbReference>
<feature type="region of interest" description="Disordered" evidence="1">
    <location>
        <begin position="66"/>
        <end position="95"/>
    </location>
</feature>
<organism evidence="2 3">
    <name type="scientific">Ramularia collo-cygni</name>
    <dbReference type="NCBI Taxonomy" id="112498"/>
    <lineage>
        <taxon>Eukaryota</taxon>
        <taxon>Fungi</taxon>
        <taxon>Dikarya</taxon>
        <taxon>Ascomycota</taxon>
        <taxon>Pezizomycotina</taxon>
        <taxon>Dothideomycetes</taxon>
        <taxon>Dothideomycetidae</taxon>
        <taxon>Mycosphaerellales</taxon>
        <taxon>Mycosphaerellaceae</taxon>
        <taxon>Ramularia</taxon>
    </lineage>
</organism>
<accession>A0A2D3V0W6</accession>
<gene>
    <name evidence="2" type="ORF">RCC_03008</name>
</gene>
<protein>
    <submittedName>
        <fullName evidence="2">Uncharacterized protein</fullName>
    </submittedName>
</protein>
<dbReference type="Proteomes" id="UP000225277">
    <property type="component" value="Unassembled WGS sequence"/>
</dbReference>
<evidence type="ECO:0000313" key="3">
    <source>
        <dbReference type="Proteomes" id="UP000225277"/>
    </source>
</evidence>